<sequence>MFASVDTAHFVLSISAVRHDFKGLALKGCEAICELYAIHIELVSDNPNVELKSLLNQPAFLQFGLNGEGIHGLIDDHQNRRLR</sequence>
<evidence type="ECO:0000313" key="2">
    <source>
        <dbReference type="Proteomes" id="UP000248188"/>
    </source>
</evidence>
<dbReference type="SUPFAM" id="SSF69279">
    <property type="entry name" value="Phage tail proteins"/>
    <property type="match status" value="1"/>
</dbReference>
<dbReference type="Gene3D" id="2.30.110.50">
    <property type="match status" value="1"/>
</dbReference>
<organism evidence="1 2">
    <name type="scientific">Pseudomonas protegens</name>
    <dbReference type="NCBI Taxonomy" id="380021"/>
    <lineage>
        <taxon>Bacteria</taxon>
        <taxon>Pseudomonadati</taxon>
        <taxon>Pseudomonadota</taxon>
        <taxon>Gammaproteobacteria</taxon>
        <taxon>Pseudomonadales</taxon>
        <taxon>Pseudomonadaceae</taxon>
        <taxon>Pseudomonas</taxon>
    </lineage>
</organism>
<gene>
    <name evidence="1" type="ORF">DMX08_29115</name>
</gene>
<accession>A0A9Q6IAE0</accession>
<dbReference type="EMBL" id="QJRN01000027">
    <property type="protein sequence ID" value="PYC29728.1"/>
    <property type="molecule type" value="Genomic_DNA"/>
</dbReference>
<proteinExistence type="predicted"/>
<name>A0A9Q6IAE0_9PSED</name>
<comment type="caution">
    <text evidence="1">The sequence shown here is derived from an EMBL/GenBank/DDBJ whole genome shotgun (WGS) entry which is preliminary data.</text>
</comment>
<protein>
    <submittedName>
        <fullName evidence="1">Uncharacterized protein</fullName>
    </submittedName>
</protein>
<evidence type="ECO:0000313" key="1">
    <source>
        <dbReference type="EMBL" id="PYC29728.1"/>
    </source>
</evidence>
<dbReference type="AlphaFoldDB" id="A0A9Q6IAE0"/>
<reference evidence="1 2" key="1">
    <citation type="submission" date="2018-06" db="EMBL/GenBank/DDBJ databases">
        <title>Pseudomonas diversity within urban Lake Michigan freshwaters.</title>
        <authorList>
            <person name="Batrich M."/>
            <person name="Hatzopoulos T."/>
            <person name="Putonti C."/>
        </authorList>
    </citation>
    <scope>NUCLEOTIDE SEQUENCE [LARGE SCALE GENOMIC DNA]</scope>
    <source>
        <strain evidence="1 2">MB-090624</strain>
    </source>
</reference>
<dbReference type="Proteomes" id="UP000248188">
    <property type="component" value="Unassembled WGS sequence"/>
</dbReference>
<dbReference type="RefSeq" id="WP_110653588.1">
    <property type="nucleotide sequence ID" value="NZ_QJRN01000027.1"/>
</dbReference>